<dbReference type="eggNOG" id="COG3778">
    <property type="taxonomic scope" value="Bacteria"/>
</dbReference>
<evidence type="ECO:0000313" key="1">
    <source>
        <dbReference type="EMBL" id="EHB65275.1"/>
    </source>
</evidence>
<dbReference type="PATRIC" id="fig|743719.3.peg.2439"/>
<dbReference type="Proteomes" id="UP000003891">
    <property type="component" value="Unassembled WGS sequence"/>
</dbReference>
<name>G4HEK6_9BACL</name>
<dbReference type="Pfam" id="PF10076">
    <property type="entry name" value="Phage_Mu_Gp48"/>
    <property type="match status" value="1"/>
</dbReference>
<organism evidence="1 2">
    <name type="scientific">Paenibacillus lactis 154</name>
    <dbReference type="NCBI Taxonomy" id="743719"/>
    <lineage>
        <taxon>Bacteria</taxon>
        <taxon>Bacillati</taxon>
        <taxon>Bacillota</taxon>
        <taxon>Bacilli</taxon>
        <taxon>Bacillales</taxon>
        <taxon>Paenibacillaceae</taxon>
        <taxon>Paenibacillus</taxon>
    </lineage>
</organism>
<proteinExistence type="predicted"/>
<evidence type="ECO:0000313" key="2">
    <source>
        <dbReference type="Proteomes" id="UP000003891"/>
    </source>
</evidence>
<reference evidence="1 2" key="1">
    <citation type="submission" date="2011-09" db="EMBL/GenBank/DDBJ databases">
        <title>The draft genome of Paenibacillus lactis 154.</title>
        <authorList>
            <consortium name="US DOE Joint Genome Institute (JGI-PGF)"/>
            <person name="Lucas S."/>
            <person name="Han J."/>
            <person name="Lapidus A."/>
            <person name="Cheng J.-F."/>
            <person name="Goodwin L."/>
            <person name="Pitluck S."/>
            <person name="Peters L."/>
            <person name="Land M.L."/>
            <person name="Hauser L."/>
            <person name="Siebers A."/>
            <person name="Thelen M."/>
            <person name="Hugenholtz P."/>
            <person name="Allgaier M."/>
            <person name="Woyke T.J."/>
        </authorList>
    </citation>
    <scope>NUCLEOTIDE SEQUENCE [LARGE SCALE GENOMIC DNA]</scope>
    <source>
        <strain evidence="1 2">154</strain>
    </source>
</reference>
<dbReference type="EMBL" id="AGIP01000004">
    <property type="protein sequence ID" value="EHB65275.1"/>
    <property type="molecule type" value="Genomic_DNA"/>
</dbReference>
<dbReference type="RefSeq" id="WP_007129589.1">
    <property type="nucleotide sequence ID" value="NZ_AGIP01000004.1"/>
</dbReference>
<accession>G4HEK6</accession>
<protein>
    <submittedName>
        <fullName evidence="1">Phage-like element pbsx protein XkdT</fullName>
    </submittedName>
</protein>
<gene>
    <name evidence="1" type="ORF">PaelaDRAFT_2417</name>
</gene>
<dbReference type="OrthoDB" id="1629754at2"/>
<dbReference type="STRING" id="743719.PaelaDRAFT_2417"/>
<dbReference type="InterPro" id="IPR018755">
    <property type="entry name" value="Phage_Mu_Gp48"/>
</dbReference>
<sequence>MSGYDRLKSYLPAYYDGVLEMEQLTGTEGPEVDLLATRIEELLNQSYPESATWAISRYEKDLQITAEAGKPIEQRRSVVISKMRGHGNVSGSLIKNVAQAYDGGEVDVSVTPADYKITITFIDTLGIPPNLDDLKDALNDIKPAHLTLEYEFRFLLVRDVNNVMTFDQLKQTPFSKFAFRRTGG</sequence>
<dbReference type="AlphaFoldDB" id="G4HEK6"/>